<keyword evidence="2" id="KW-1185">Reference proteome</keyword>
<dbReference type="EMBL" id="JASBWR010000011">
    <property type="protein sequence ID" value="KAJ9110694.1"/>
    <property type="molecule type" value="Genomic_DNA"/>
</dbReference>
<sequence length="1254" mass="136083">MSVFNISAMLDKMRSQDADFRCMALIDFQKEVNKSLSSGGQFKIEEHAEVTLFREVTKLVLEDSNSEVRNLASGCLGTLSAIAIRPASLIQTFDKLLVSSASQEEEVSDVATLELRPSSPIAGDIVSKVIEGCLKQLESTSSSPTQHTIELLEIVNLVYTRFPSQLTARPNLQQSTTSMFLTLLTSPRAHVRKRAIQGLVVVTETANNSIIKNIQSKLLATLGGASADVDNSMEVDNGDESDQIVKIAYASLLGALMRSATARKRLVDVLERCVPGVIELTRNEDEQNDEAVEAGMNNFAADNEDDDDMEEEEAEEDEYDDEFDDQYSDDEDSSWKTRRAAAKLLQALIAARPELLADFYSTVAPLLISRLSEREESVRMEVFAAWEVLVRQTGVYKSQVKGGQIDAGNGTLALEAPMGLKRKRTDSMEISSEKSIFTPLDNYLPNLTRAVLKQSLTKSIQTKEKSFALLKAIIQVAEGGLDSQASTVATSIQKAFATTATAATSTGSTTAVSLTSTVLSFLATYFETHLVAVYGESLSQLVPLVVKATSDKYQRTSIEAFNTVASLARGLRPNLVTSSSVAPLPTGQAAVVKQLFDATCQVLAGTAADSEVKAKATLALGELLVHETDALAQQVDQALPLITSRLNTEATQLAALQVIGQVAESPLCKGDTFEKWFLTVLDTLPVLFRRSARNIKPVALLTLKHVIGRLGNRVPEKTSENLIPDLKGFITDSDLTNLPHALGVLTTILKSPSPSIKGLIEDNEILPLVVDLVKSPAIHGSILEAIQEFFAAYTTVDTDGPVRVVGMIIKAFQVHQPVSSVAVSGEGSAGAYATAAKSIGTILKHSQGNLAGILSQFVKPIQVETPEPNGQLYISLLVLGEVGRDTDLSAHFNVFDNVIQLFGSGDEQIKTAAAFAAGNIAVGNMQTYLPAIVKQVATASTPAGRLLFLHALREAIIHCDSAHIETFADTLWEPLLGEDSEGQDDGARNVKAACIGKLTTSRPTKYLPELHNRLNSATGAKRATIAAAIRYVFIDKDERHDELLAPIIADFTKLLEDSDPVVRRLAVSSVNAAAQNKPHLVQDQLPTLLPGLLKETVPRKELIREYQMGPWVVKTDDGINNRKAAYEAIHTLLRTCLSRIDVGEVMNRVIQSLKDVDDVKLLAFMILERLTAVAEASVVSHLDEMADGIESTINAVPPKDASPQDIQRQVEVQETMIRVIRPLYRLSTPANHPNFDKVVKAISVSEKWSAMFTK</sequence>
<dbReference type="Proteomes" id="UP001241377">
    <property type="component" value="Unassembled WGS sequence"/>
</dbReference>
<organism evidence="1 2">
    <name type="scientific">Naganishia cerealis</name>
    <dbReference type="NCBI Taxonomy" id="610337"/>
    <lineage>
        <taxon>Eukaryota</taxon>
        <taxon>Fungi</taxon>
        <taxon>Dikarya</taxon>
        <taxon>Basidiomycota</taxon>
        <taxon>Agaricomycotina</taxon>
        <taxon>Tremellomycetes</taxon>
        <taxon>Filobasidiales</taxon>
        <taxon>Filobasidiaceae</taxon>
        <taxon>Naganishia</taxon>
    </lineage>
</organism>
<evidence type="ECO:0000313" key="1">
    <source>
        <dbReference type="EMBL" id="KAJ9110694.1"/>
    </source>
</evidence>
<gene>
    <name evidence="1" type="ORF">QFC19_001523</name>
</gene>
<evidence type="ECO:0000313" key="2">
    <source>
        <dbReference type="Proteomes" id="UP001241377"/>
    </source>
</evidence>
<protein>
    <submittedName>
        <fullName evidence="1">Uncharacterized protein</fullName>
    </submittedName>
</protein>
<name>A0ACC2WG02_9TREE</name>
<proteinExistence type="predicted"/>
<comment type="caution">
    <text evidence="1">The sequence shown here is derived from an EMBL/GenBank/DDBJ whole genome shotgun (WGS) entry which is preliminary data.</text>
</comment>
<accession>A0ACC2WG02</accession>
<reference evidence="1" key="1">
    <citation type="submission" date="2023-04" db="EMBL/GenBank/DDBJ databases">
        <title>Draft Genome sequencing of Naganishia species isolated from polar environments using Oxford Nanopore Technology.</title>
        <authorList>
            <person name="Leo P."/>
            <person name="Venkateswaran K."/>
        </authorList>
    </citation>
    <scope>NUCLEOTIDE SEQUENCE</scope>
    <source>
        <strain evidence="1">MNA-CCFEE 5261</strain>
    </source>
</reference>